<dbReference type="PANTHER" id="PTHR34853:SF1">
    <property type="entry name" value="LIPASE 5"/>
    <property type="match status" value="1"/>
</dbReference>
<dbReference type="GO" id="GO:0004806">
    <property type="term" value="F:triacylglycerol lipase activity"/>
    <property type="evidence" value="ECO:0007669"/>
    <property type="project" value="InterPro"/>
</dbReference>
<organism evidence="1 2">
    <name type="scientific">Nocardia pulmonis</name>
    <dbReference type="NCBI Taxonomy" id="2951408"/>
    <lineage>
        <taxon>Bacteria</taxon>
        <taxon>Bacillati</taxon>
        <taxon>Actinomycetota</taxon>
        <taxon>Actinomycetes</taxon>
        <taxon>Mycobacteriales</taxon>
        <taxon>Nocardiaceae</taxon>
        <taxon>Nocardia</taxon>
    </lineage>
</organism>
<dbReference type="EMBL" id="JAMRXG010000006">
    <property type="protein sequence ID" value="MCM6774771.1"/>
    <property type="molecule type" value="Genomic_DNA"/>
</dbReference>
<dbReference type="InterPro" id="IPR005152">
    <property type="entry name" value="Lipase_secreted"/>
</dbReference>
<dbReference type="PIRSF" id="PIRSF029171">
    <property type="entry name" value="Esterase_LipA"/>
    <property type="match status" value="1"/>
</dbReference>
<protein>
    <submittedName>
        <fullName evidence="1">Lipase family protein</fullName>
    </submittedName>
</protein>
<evidence type="ECO:0000313" key="1">
    <source>
        <dbReference type="EMBL" id="MCM6774771.1"/>
    </source>
</evidence>
<name>A0A9X2E6X4_9NOCA</name>
<dbReference type="Gene3D" id="1.10.260.130">
    <property type="match status" value="1"/>
</dbReference>
<accession>A0A9X2E6X4</accession>
<dbReference type="SUPFAM" id="SSF53474">
    <property type="entry name" value="alpha/beta-Hydrolases"/>
    <property type="match status" value="1"/>
</dbReference>
<sequence>MAARWRAVARLWVVTVLAAVSVGAPVFVGAEESIAEFVDPPHELAAVLPTPLPDPFYVPPADFESRSPATLLRARSVPSWFTTPVRAIQLLVRSTDSKGKPVPVVATLMLPKAPWTGAGPRPLVSYNIPISSLGHWCAPSYTLERGFSADQLSIQLLLDRNYAVIVPDHQGPRQAYAAGLMGGHAVLDAARAAVRLGMPELEPKAPVVISGYSGGAIATGWAAQLAPEYAPELNLVGALVGGTPADYDLLVKIMNGRQVGSGVLLGATLGLAREYPELLGLLNDNGWRLAHLFRDVCSGQLAALGTVPVRLEQLTDVPDPTELPMVRKIVADNRLGAIAPKVPTMVYHGKDEFWVPYEGVRNLYHSWCGKGAQVRLAPYPGEHFVVGAMAVPAVSNWVTELLEGELVPPGCTVAVP</sequence>
<proteinExistence type="predicted"/>
<dbReference type="AlphaFoldDB" id="A0A9X2E6X4"/>
<evidence type="ECO:0000313" key="2">
    <source>
        <dbReference type="Proteomes" id="UP001139157"/>
    </source>
</evidence>
<dbReference type="PANTHER" id="PTHR34853">
    <property type="match status" value="1"/>
</dbReference>
<comment type="caution">
    <text evidence="1">The sequence shown here is derived from an EMBL/GenBank/DDBJ whole genome shotgun (WGS) entry which is preliminary data.</text>
</comment>
<reference evidence="1" key="1">
    <citation type="submission" date="2022-06" db="EMBL/GenBank/DDBJ databases">
        <title>Novel species in genus nocardia.</title>
        <authorList>
            <person name="Li F."/>
        </authorList>
    </citation>
    <scope>NUCLEOTIDE SEQUENCE</scope>
    <source>
        <strain evidence="1">CDC141</strain>
    </source>
</reference>
<dbReference type="InterPro" id="IPR029058">
    <property type="entry name" value="AB_hydrolase_fold"/>
</dbReference>
<dbReference type="Gene3D" id="3.40.50.1820">
    <property type="entry name" value="alpha/beta hydrolase"/>
    <property type="match status" value="1"/>
</dbReference>
<dbReference type="Proteomes" id="UP001139157">
    <property type="component" value="Unassembled WGS sequence"/>
</dbReference>
<dbReference type="RefSeq" id="WP_251912693.1">
    <property type="nucleotide sequence ID" value="NZ_JAMRXG010000006.1"/>
</dbReference>
<gene>
    <name evidence="1" type="ORF">NDR86_14960</name>
</gene>
<keyword evidence="2" id="KW-1185">Reference proteome</keyword>
<dbReference type="Pfam" id="PF03583">
    <property type="entry name" value="LIP"/>
    <property type="match status" value="1"/>
</dbReference>
<dbReference type="GO" id="GO:0016042">
    <property type="term" value="P:lipid catabolic process"/>
    <property type="evidence" value="ECO:0007669"/>
    <property type="project" value="InterPro"/>
</dbReference>